<dbReference type="GO" id="GO:0006508">
    <property type="term" value="P:proteolysis"/>
    <property type="evidence" value="ECO:0007669"/>
    <property type="project" value="InterPro"/>
</dbReference>
<keyword evidence="2" id="KW-0325">Glycoprotein</keyword>
<sequence>MAERKVWEVNEEVAGYVQRWGSLTEVVVSGAGHLVPADQAVSSQAMIEDWVLERGLFGEEKQVSPSNFRGFS</sequence>
<evidence type="ECO:0000313" key="4">
    <source>
        <dbReference type="Proteomes" id="UP000195402"/>
    </source>
</evidence>
<dbReference type="SUPFAM" id="SSF53474">
    <property type="entry name" value="alpha/beta-Hydrolases"/>
    <property type="match status" value="1"/>
</dbReference>
<dbReference type="OrthoDB" id="443318at2759"/>
<organism evidence="3 4">
    <name type="scientific">Macleaya cordata</name>
    <name type="common">Five-seeded plume-poppy</name>
    <name type="synonym">Bocconia cordata</name>
    <dbReference type="NCBI Taxonomy" id="56857"/>
    <lineage>
        <taxon>Eukaryota</taxon>
        <taxon>Viridiplantae</taxon>
        <taxon>Streptophyta</taxon>
        <taxon>Embryophyta</taxon>
        <taxon>Tracheophyta</taxon>
        <taxon>Spermatophyta</taxon>
        <taxon>Magnoliopsida</taxon>
        <taxon>Ranunculales</taxon>
        <taxon>Papaveraceae</taxon>
        <taxon>Papaveroideae</taxon>
        <taxon>Macleaya</taxon>
    </lineage>
</organism>
<comment type="similarity">
    <text evidence="1">Belongs to the peptidase S10 family.</text>
</comment>
<dbReference type="EMBL" id="MVGT01000435">
    <property type="protein sequence ID" value="OVA18710.1"/>
    <property type="molecule type" value="Genomic_DNA"/>
</dbReference>
<evidence type="ECO:0000313" key="3">
    <source>
        <dbReference type="EMBL" id="OVA18710.1"/>
    </source>
</evidence>
<comment type="caution">
    <text evidence="3">The sequence shown here is derived from an EMBL/GenBank/DDBJ whole genome shotgun (WGS) entry which is preliminary data.</text>
</comment>
<reference evidence="3 4" key="1">
    <citation type="journal article" date="2017" name="Mol. Plant">
        <title>The Genome of Medicinal Plant Macleaya cordata Provides New Insights into Benzylisoquinoline Alkaloids Metabolism.</title>
        <authorList>
            <person name="Liu X."/>
            <person name="Liu Y."/>
            <person name="Huang P."/>
            <person name="Ma Y."/>
            <person name="Qing Z."/>
            <person name="Tang Q."/>
            <person name="Cao H."/>
            <person name="Cheng P."/>
            <person name="Zheng Y."/>
            <person name="Yuan Z."/>
            <person name="Zhou Y."/>
            <person name="Liu J."/>
            <person name="Tang Z."/>
            <person name="Zhuo Y."/>
            <person name="Zhang Y."/>
            <person name="Yu L."/>
            <person name="Huang J."/>
            <person name="Yang P."/>
            <person name="Peng Q."/>
            <person name="Zhang J."/>
            <person name="Jiang W."/>
            <person name="Zhang Z."/>
            <person name="Lin K."/>
            <person name="Ro D.K."/>
            <person name="Chen X."/>
            <person name="Xiong X."/>
            <person name="Shang Y."/>
            <person name="Huang S."/>
            <person name="Zeng J."/>
        </authorList>
    </citation>
    <scope>NUCLEOTIDE SEQUENCE [LARGE SCALE GENOMIC DNA]</scope>
    <source>
        <strain evidence="4">cv. BLH2017</strain>
        <tissue evidence="3">Root</tissue>
    </source>
</reference>
<dbReference type="Gene3D" id="3.40.50.11320">
    <property type="match status" value="1"/>
</dbReference>
<evidence type="ECO:0000256" key="1">
    <source>
        <dbReference type="ARBA" id="ARBA00009431"/>
    </source>
</evidence>
<dbReference type="InterPro" id="IPR033124">
    <property type="entry name" value="Ser_caboxypep_his_AS"/>
</dbReference>
<dbReference type="InterPro" id="IPR029058">
    <property type="entry name" value="AB_hydrolase_fold"/>
</dbReference>
<dbReference type="Proteomes" id="UP000195402">
    <property type="component" value="Unassembled WGS sequence"/>
</dbReference>
<dbReference type="AlphaFoldDB" id="A0A200R7N9"/>
<dbReference type="InterPro" id="IPR001563">
    <property type="entry name" value="Peptidase_S10"/>
</dbReference>
<dbReference type="GO" id="GO:0004185">
    <property type="term" value="F:serine-type carboxypeptidase activity"/>
    <property type="evidence" value="ECO:0007669"/>
    <property type="project" value="InterPro"/>
</dbReference>
<protein>
    <submittedName>
        <fullName evidence="3">Peptidase S10</fullName>
    </submittedName>
</protein>
<proteinExistence type="inferred from homology"/>
<name>A0A200R7N9_MACCD</name>
<dbReference type="Pfam" id="PF00450">
    <property type="entry name" value="Peptidase_S10"/>
    <property type="match status" value="1"/>
</dbReference>
<dbReference type="InParanoid" id="A0A200R7N9"/>
<evidence type="ECO:0000256" key="2">
    <source>
        <dbReference type="ARBA" id="ARBA00023180"/>
    </source>
</evidence>
<gene>
    <name evidence="3" type="ORF">BVC80_1831g274</name>
</gene>
<accession>A0A200R7N9</accession>
<dbReference type="PROSITE" id="PS00560">
    <property type="entry name" value="CARBOXYPEPT_SER_HIS"/>
    <property type="match status" value="1"/>
</dbReference>
<keyword evidence="4" id="KW-1185">Reference proteome</keyword>